<comment type="caution">
    <text evidence="5">The sequence shown here is derived from an EMBL/GenBank/DDBJ whole genome shotgun (WGS) entry which is preliminary data.</text>
</comment>
<dbReference type="EMBL" id="MCYL01000010">
    <property type="protein sequence ID" value="PML57836.1"/>
    <property type="molecule type" value="Genomic_DNA"/>
</dbReference>
<gene>
    <name evidence="5" type="ORF">BCT74_18220</name>
</gene>
<dbReference type="InterPro" id="IPR015424">
    <property type="entry name" value="PyrdxlP-dep_Trfase"/>
</dbReference>
<dbReference type="GO" id="GO:0030170">
    <property type="term" value="F:pyridoxal phosphate binding"/>
    <property type="evidence" value="ECO:0007669"/>
    <property type="project" value="InterPro"/>
</dbReference>
<keyword evidence="3" id="KW-0663">Pyridoxal phosphate</keyword>
<organism evidence="5 6">
    <name type="scientific">Vibrio lentus</name>
    <dbReference type="NCBI Taxonomy" id="136468"/>
    <lineage>
        <taxon>Bacteria</taxon>
        <taxon>Pseudomonadati</taxon>
        <taxon>Pseudomonadota</taxon>
        <taxon>Gammaproteobacteria</taxon>
        <taxon>Vibrionales</taxon>
        <taxon>Vibrionaceae</taxon>
        <taxon>Vibrio</taxon>
    </lineage>
</organism>
<evidence type="ECO:0000256" key="1">
    <source>
        <dbReference type="ARBA" id="ARBA00001933"/>
    </source>
</evidence>
<evidence type="ECO:0000256" key="3">
    <source>
        <dbReference type="ARBA" id="ARBA00022898"/>
    </source>
</evidence>
<dbReference type="Gene3D" id="3.40.640.10">
    <property type="entry name" value="Type I PLP-dependent aspartate aminotransferase-like (Major domain)"/>
    <property type="match status" value="1"/>
</dbReference>
<reference evidence="6" key="1">
    <citation type="submission" date="2016-07" db="EMBL/GenBank/DDBJ databases">
        <title>Nontailed viruses are major unrecognized killers of bacteria in the ocean.</title>
        <authorList>
            <person name="Kauffman K."/>
            <person name="Hussain F."/>
            <person name="Yang J."/>
            <person name="Arevalo P."/>
            <person name="Brown J."/>
            <person name="Cutler M."/>
            <person name="Kelly L."/>
            <person name="Polz M.F."/>
        </authorList>
    </citation>
    <scope>NUCLEOTIDE SEQUENCE [LARGE SCALE GENOMIC DNA]</scope>
    <source>
        <strain evidence="6">10N.261.51.B8</strain>
    </source>
</reference>
<dbReference type="PANTHER" id="PTHR13693">
    <property type="entry name" value="CLASS II AMINOTRANSFERASE/8-AMINO-7-OXONONANOATE SYNTHASE"/>
    <property type="match status" value="1"/>
</dbReference>
<name>A0A2N7IJK8_9VIBR</name>
<dbReference type="GO" id="GO:0008710">
    <property type="term" value="F:8-amino-7-oxononanoate synthase activity"/>
    <property type="evidence" value="ECO:0007669"/>
    <property type="project" value="TreeGrafter"/>
</dbReference>
<evidence type="ECO:0000259" key="4">
    <source>
        <dbReference type="Pfam" id="PF00155"/>
    </source>
</evidence>
<dbReference type="PANTHER" id="PTHR13693:SF100">
    <property type="entry name" value="8-AMINO-7-OXONONANOATE SYNTHASE"/>
    <property type="match status" value="1"/>
</dbReference>
<evidence type="ECO:0000313" key="5">
    <source>
        <dbReference type="EMBL" id="PML57836.1"/>
    </source>
</evidence>
<dbReference type="RefSeq" id="WP_102535841.1">
    <property type="nucleotide sequence ID" value="NZ_MCWE02000001.1"/>
</dbReference>
<protein>
    <submittedName>
        <fullName evidence="5">CAI-1 autoinducer synthase</fullName>
    </submittedName>
</protein>
<feature type="domain" description="Aminotransferase class I/classII large" evidence="4">
    <location>
        <begin position="46"/>
        <end position="378"/>
    </location>
</feature>
<dbReference type="AlphaFoldDB" id="A0A2N7IJK8"/>
<dbReference type="InterPro" id="IPR015421">
    <property type="entry name" value="PyrdxlP-dep_Trfase_major"/>
</dbReference>
<dbReference type="InterPro" id="IPR050087">
    <property type="entry name" value="AON_synthase_class-II"/>
</dbReference>
<dbReference type="Proteomes" id="UP000235746">
    <property type="component" value="Unassembled WGS sequence"/>
</dbReference>
<dbReference type="InterPro" id="IPR004839">
    <property type="entry name" value="Aminotransferase_I/II_large"/>
</dbReference>
<accession>A0A2N7IJK8</accession>
<evidence type="ECO:0000256" key="2">
    <source>
        <dbReference type="ARBA" id="ARBA00022679"/>
    </source>
</evidence>
<dbReference type="Pfam" id="PF00155">
    <property type="entry name" value="Aminotran_1_2"/>
    <property type="match status" value="1"/>
</dbReference>
<keyword evidence="2" id="KW-0808">Transferase</keyword>
<evidence type="ECO:0000313" key="6">
    <source>
        <dbReference type="Proteomes" id="UP000235746"/>
    </source>
</evidence>
<dbReference type="InterPro" id="IPR015422">
    <property type="entry name" value="PyrdxlP-dep_Trfase_small"/>
</dbReference>
<dbReference type="GO" id="GO:0009102">
    <property type="term" value="P:biotin biosynthetic process"/>
    <property type="evidence" value="ECO:0007669"/>
    <property type="project" value="TreeGrafter"/>
</dbReference>
<sequence length="393" mass="43813">MSDKTKKKPLPSFIEERLNFYMQDLITQNQSQKHLVLGKRPPRNAVVMQSNDYLALSHNKPIQQAHQAAISEYDDNVVMSAIFLQDEESKPAFETELASYVGMEGCLLSQSGWAANIGLLQTICPPDTPVYIDFFAHMSLWEGIRAAGAAAHPFMHNNMSHLRKQLERHGSGVIVVDSVYSTIGTIAPLRDIYEMAQEFDCAVIVDESHSLGTHGENGAGLVQALRLTNQVDFITVSLAKTFAYRAGAILGPKQLSDTLPFVAYPAIFSSTVLPQEVIRLEKTLEVIKGAEDKRKALFERAKSLTTGLKRIGFNIRSESQIVALECGNERNTERVRDFLEQRDVFGAVFCRPATGKNKNIIRFSVNAGLTPRDIDHVLTVCHEAYHHPELEFV</sequence>
<dbReference type="SUPFAM" id="SSF53383">
    <property type="entry name" value="PLP-dependent transferases"/>
    <property type="match status" value="1"/>
</dbReference>
<proteinExistence type="predicted"/>
<dbReference type="Gene3D" id="3.90.1150.10">
    <property type="entry name" value="Aspartate Aminotransferase, domain 1"/>
    <property type="match status" value="1"/>
</dbReference>
<dbReference type="NCBIfam" id="NF005526">
    <property type="entry name" value="PRK07179.1"/>
    <property type="match status" value="1"/>
</dbReference>
<comment type="cofactor">
    <cofactor evidence="1">
        <name>pyridoxal 5'-phosphate</name>
        <dbReference type="ChEBI" id="CHEBI:597326"/>
    </cofactor>
</comment>